<feature type="region of interest" description="Disordered" evidence="1">
    <location>
        <begin position="1"/>
        <end position="26"/>
    </location>
</feature>
<dbReference type="Proteomes" id="UP001059859">
    <property type="component" value="Chromosome"/>
</dbReference>
<dbReference type="InterPro" id="IPR011112">
    <property type="entry name" value="Rho-like_N"/>
</dbReference>
<sequence>MPKTGRNDHAVKSELPSTLQRSDAKAQDTFAKTYDSAVKEYGDGERAARTAYASLKHTHEKVGDHWEEKEQNGPSDARAAEGRNSSRGTAGGVDANASKDHLYELASRLEISGRSKMTKDELVAALQKASEKQTRKAREG</sequence>
<dbReference type="RefSeq" id="WP_260652254.1">
    <property type="nucleotide sequence ID" value="NZ_CP104275.1"/>
</dbReference>
<feature type="compositionally biased region" description="Basic and acidic residues" evidence="1">
    <location>
        <begin position="1"/>
        <end position="12"/>
    </location>
</feature>
<gene>
    <name evidence="3" type="ORF">N2K95_15340</name>
</gene>
<feature type="region of interest" description="Disordered" evidence="1">
    <location>
        <begin position="51"/>
        <end position="99"/>
    </location>
</feature>
<dbReference type="InterPro" id="IPR037205">
    <property type="entry name" value="ChaB_sf"/>
</dbReference>
<dbReference type="Gene3D" id="1.10.1740.70">
    <property type="entry name" value="ChaB"/>
    <property type="match status" value="1"/>
</dbReference>
<dbReference type="InterPro" id="IPR009317">
    <property type="entry name" value="ChaB"/>
</dbReference>
<name>A0ABY5YPG7_9MICC</name>
<feature type="domain" description="Rho termination factor-like N-terminal" evidence="2">
    <location>
        <begin position="102"/>
        <end position="131"/>
    </location>
</feature>
<evidence type="ECO:0000256" key="1">
    <source>
        <dbReference type="SAM" id="MobiDB-lite"/>
    </source>
</evidence>
<dbReference type="Pfam" id="PF06150">
    <property type="entry name" value="ChaB"/>
    <property type="match status" value="1"/>
</dbReference>
<keyword evidence="4" id="KW-1185">Reference proteome</keyword>
<dbReference type="Pfam" id="PF07498">
    <property type="entry name" value="Rho_N"/>
    <property type="match status" value="1"/>
</dbReference>
<organism evidence="3 4">
    <name type="scientific">Arthrobacter zhaoxinii</name>
    <dbReference type="NCBI Taxonomy" id="2964616"/>
    <lineage>
        <taxon>Bacteria</taxon>
        <taxon>Bacillati</taxon>
        <taxon>Actinomycetota</taxon>
        <taxon>Actinomycetes</taxon>
        <taxon>Micrococcales</taxon>
        <taxon>Micrococcaceae</taxon>
        <taxon>Arthrobacter</taxon>
    </lineage>
</organism>
<evidence type="ECO:0000313" key="3">
    <source>
        <dbReference type="EMBL" id="UWX96984.1"/>
    </source>
</evidence>
<proteinExistence type="predicted"/>
<dbReference type="SUPFAM" id="SSF140376">
    <property type="entry name" value="ChaB-like"/>
    <property type="match status" value="1"/>
</dbReference>
<feature type="compositionally biased region" description="Basic and acidic residues" evidence="1">
    <location>
        <begin position="60"/>
        <end position="71"/>
    </location>
</feature>
<accession>A0ABY5YPG7</accession>
<dbReference type="EMBL" id="CP104275">
    <property type="protein sequence ID" value="UWX96984.1"/>
    <property type="molecule type" value="Genomic_DNA"/>
</dbReference>
<reference evidence="3" key="1">
    <citation type="submission" date="2022-09" db="EMBL/GenBank/DDBJ databases">
        <title>Novel species in genus Arthrobacter.</title>
        <authorList>
            <person name="Liu Y."/>
        </authorList>
    </citation>
    <scope>NUCLEOTIDE SEQUENCE</scope>
    <source>
        <strain evidence="3">Zg-Y815</strain>
    </source>
</reference>
<protein>
    <submittedName>
        <fullName evidence="3">ChaB family protein</fullName>
    </submittedName>
</protein>
<evidence type="ECO:0000259" key="2">
    <source>
        <dbReference type="Pfam" id="PF07498"/>
    </source>
</evidence>
<evidence type="ECO:0000313" key="4">
    <source>
        <dbReference type="Proteomes" id="UP001059859"/>
    </source>
</evidence>